<keyword evidence="3" id="KW-0677">Repeat</keyword>
<dbReference type="SMART" id="SM00355">
    <property type="entry name" value="ZnF_C2H2"/>
    <property type="match status" value="7"/>
</dbReference>
<keyword evidence="5" id="KW-0862">Zinc</keyword>
<dbReference type="GO" id="GO:0005634">
    <property type="term" value="C:nucleus"/>
    <property type="evidence" value="ECO:0007669"/>
    <property type="project" value="UniProtKB-SubCell"/>
</dbReference>
<evidence type="ECO:0000256" key="8">
    <source>
        <dbReference type="PROSITE-ProRule" id="PRU00042"/>
    </source>
</evidence>
<dbReference type="InterPro" id="IPR013087">
    <property type="entry name" value="Znf_C2H2_type"/>
</dbReference>
<dbReference type="Proteomes" id="UP001558652">
    <property type="component" value="Unassembled WGS sequence"/>
</dbReference>
<reference evidence="10 11" key="1">
    <citation type="submission" date="2024-07" db="EMBL/GenBank/DDBJ databases">
        <title>Chromosome-level genome assembly of the water stick insect Ranatra chinensis (Heteroptera: Nepidae).</title>
        <authorList>
            <person name="Liu X."/>
        </authorList>
    </citation>
    <scope>NUCLEOTIDE SEQUENCE [LARGE SCALE GENOMIC DNA]</scope>
    <source>
        <strain evidence="10">Cailab_2021Rc</strain>
        <tissue evidence="10">Muscle</tissue>
    </source>
</reference>
<dbReference type="PANTHER" id="PTHR24392:SF31">
    <property type="entry name" value="C2H2-TYPE DOMAIN-CONTAINING PROTEIN"/>
    <property type="match status" value="1"/>
</dbReference>
<accession>A0ABD0YPW6</accession>
<evidence type="ECO:0000313" key="10">
    <source>
        <dbReference type="EMBL" id="KAL1129297.1"/>
    </source>
</evidence>
<evidence type="ECO:0000313" key="11">
    <source>
        <dbReference type="Proteomes" id="UP001558652"/>
    </source>
</evidence>
<feature type="domain" description="C2H2-type" evidence="9">
    <location>
        <begin position="80"/>
        <end position="108"/>
    </location>
</feature>
<protein>
    <recommendedName>
        <fullName evidence="9">C2H2-type domain-containing protein</fullName>
    </recommendedName>
</protein>
<evidence type="ECO:0000259" key="9">
    <source>
        <dbReference type="PROSITE" id="PS50157"/>
    </source>
</evidence>
<keyword evidence="11" id="KW-1185">Reference proteome</keyword>
<comment type="subcellular location">
    <subcellularLocation>
        <location evidence="1">Nucleus</location>
    </subcellularLocation>
</comment>
<name>A0ABD0YPW6_9HEMI</name>
<dbReference type="GO" id="GO:0008270">
    <property type="term" value="F:zinc ion binding"/>
    <property type="evidence" value="ECO:0007669"/>
    <property type="project" value="UniProtKB-KW"/>
</dbReference>
<dbReference type="EMBL" id="JBFDAA010000009">
    <property type="protein sequence ID" value="KAL1129297.1"/>
    <property type="molecule type" value="Genomic_DNA"/>
</dbReference>
<dbReference type="Gene3D" id="3.30.160.60">
    <property type="entry name" value="Classic Zinc Finger"/>
    <property type="match status" value="4"/>
</dbReference>
<keyword evidence="7" id="KW-0539">Nucleus</keyword>
<evidence type="ECO:0000256" key="4">
    <source>
        <dbReference type="ARBA" id="ARBA00022771"/>
    </source>
</evidence>
<dbReference type="AlphaFoldDB" id="A0ABD0YPW6"/>
<evidence type="ECO:0000256" key="1">
    <source>
        <dbReference type="ARBA" id="ARBA00004123"/>
    </source>
</evidence>
<dbReference type="PROSITE" id="PS50157">
    <property type="entry name" value="ZINC_FINGER_C2H2_2"/>
    <property type="match status" value="1"/>
</dbReference>
<dbReference type="PANTHER" id="PTHR24392">
    <property type="entry name" value="ZINC FINGER PROTEIN"/>
    <property type="match status" value="1"/>
</dbReference>
<keyword evidence="2" id="KW-0479">Metal-binding</keyword>
<evidence type="ECO:0000256" key="6">
    <source>
        <dbReference type="ARBA" id="ARBA00023125"/>
    </source>
</evidence>
<dbReference type="FunFam" id="3.30.160.60:FF:000446">
    <property type="entry name" value="Zinc finger protein"/>
    <property type="match status" value="1"/>
</dbReference>
<evidence type="ECO:0000256" key="2">
    <source>
        <dbReference type="ARBA" id="ARBA00022723"/>
    </source>
</evidence>
<evidence type="ECO:0000256" key="5">
    <source>
        <dbReference type="ARBA" id="ARBA00022833"/>
    </source>
</evidence>
<keyword evidence="6" id="KW-0238">DNA-binding</keyword>
<proteinExistence type="predicted"/>
<sequence length="507" mass="57951">MFSDGATKASQDTVQDILSLLEDKSAPLASGDASKGQFKVSYFEPKSRMYHCSHCVYSNIDLSKINRHFNDKHSPAPRTFSCPQCGHRTKQKSNLTIHIMAKHGPPQHPNNQQNFPSETSRGVVARLLGQTTIEAVGSRCDVQDNWDNLRPPFSCRIDPSTGNRMFRCSFCGYTNWKSSRVRQHCNEKHNPHMTMHSCPYCSYKAKRRTALVTEINGERSSYGPSPWEYQQSAAWICSMVKDFPYPVEMVRYNMLQLTGREILEEGHISTLFHDVDDILHSSYLRLLMTTSDVTLDFDCTETSCVPLSMKFIWEIASLGWVFDAGGGVRGGMGYSSCGEEDEGGGPPYTMDLDQSTGVRVYRCIHCNYSQAKSSKVRRHYNEKHNPNPLMHCCPYCSYRAKRRATLLIHVRCASPRKRRSCWECPMGEPFTPSLDPESGATVYQCVHCHYTSPYTGQVRRHYNDKHNPCPRTHGCPHCQYRAKRRSTLMIHLRRHLAVLDKRQLPRK</sequence>
<keyword evidence="4 8" id="KW-0863">Zinc-finger</keyword>
<organism evidence="10 11">
    <name type="scientific">Ranatra chinensis</name>
    <dbReference type="NCBI Taxonomy" id="642074"/>
    <lineage>
        <taxon>Eukaryota</taxon>
        <taxon>Metazoa</taxon>
        <taxon>Ecdysozoa</taxon>
        <taxon>Arthropoda</taxon>
        <taxon>Hexapoda</taxon>
        <taxon>Insecta</taxon>
        <taxon>Pterygota</taxon>
        <taxon>Neoptera</taxon>
        <taxon>Paraneoptera</taxon>
        <taxon>Hemiptera</taxon>
        <taxon>Heteroptera</taxon>
        <taxon>Panheteroptera</taxon>
        <taxon>Nepomorpha</taxon>
        <taxon>Nepidae</taxon>
        <taxon>Ranatrinae</taxon>
        <taxon>Ranatra</taxon>
    </lineage>
</organism>
<dbReference type="GO" id="GO:0003677">
    <property type="term" value="F:DNA binding"/>
    <property type="evidence" value="ECO:0007669"/>
    <property type="project" value="UniProtKB-KW"/>
</dbReference>
<evidence type="ECO:0000256" key="7">
    <source>
        <dbReference type="ARBA" id="ARBA00023242"/>
    </source>
</evidence>
<comment type="caution">
    <text evidence="10">The sequence shown here is derived from an EMBL/GenBank/DDBJ whole genome shotgun (WGS) entry which is preliminary data.</text>
</comment>
<gene>
    <name evidence="10" type="ORF">AAG570_013826</name>
</gene>
<evidence type="ECO:0000256" key="3">
    <source>
        <dbReference type="ARBA" id="ARBA00022737"/>
    </source>
</evidence>